<dbReference type="EMBL" id="DRZC01000072">
    <property type="protein sequence ID" value="HHQ80784.1"/>
    <property type="molecule type" value="Genomic_DNA"/>
</dbReference>
<feature type="transmembrane region" description="Helical" evidence="1">
    <location>
        <begin position="134"/>
        <end position="163"/>
    </location>
</feature>
<feature type="transmembrane region" description="Helical" evidence="1">
    <location>
        <begin position="175"/>
        <end position="198"/>
    </location>
</feature>
<accession>A0A7J3ZL90</accession>
<organism evidence="2">
    <name type="scientific">Fervidicoccus fontis</name>
    <dbReference type="NCBI Taxonomy" id="683846"/>
    <lineage>
        <taxon>Archaea</taxon>
        <taxon>Thermoproteota</taxon>
        <taxon>Thermoprotei</taxon>
        <taxon>Fervidicoccales</taxon>
        <taxon>Fervidicoccaceae</taxon>
        <taxon>Fervidicoccus</taxon>
    </lineage>
</organism>
<feature type="transmembrane region" description="Helical" evidence="1">
    <location>
        <begin position="27"/>
        <end position="46"/>
    </location>
</feature>
<name>A0A7J3ZL90_9CREN</name>
<reference evidence="2" key="1">
    <citation type="journal article" date="2020" name="mSystems">
        <title>Genome- and Community-Level Interaction Insights into Carbon Utilization and Element Cycling Functions of Hydrothermarchaeota in Hydrothermal Sediment.</title>
        <authorList>
            <person name="Zhou Z."/>
            <person name="Liu Y."/>
            <person name="Xu W."/>
            <person name="Pan J."/>
            <person name="Luo Z.H."/>
            <person name="Li M."/>
        </authorList>
    </citation>
    <scope>NUCLEOTIDE SEQUENCE [LARGE SCALE GENOMIC DNA]</scope>
    <source>
        <strain evidence="2">SpSt-1116</strain>
    </source>
</reference>
<comment type="caution">
    <text evidence="2">The sequence shown here is derived from an EMBL/GenBank/DDBJ whole genome shotgun (WGS) entry which is preliminary data.</text>
</comment>
<protein>
    <recommendedName>
        <fullName evidence="3">Cytochrome C biogenesis protein transmembrane domain-containing protein</fullName>
    </recommendedName>
</protein>
<dbReference type="AlphaFoldDB" id="A0A7J3ZL90"/>
<keyword evidence="1" id="KW-0472">Membrane</keyword>
<feature type="transmembrane region" description="Helical" evidence="1">
    <location>
        <begin position="85"/>
        <end position="103"/>
    </location>
</feature>
<feature type="transmembrane region" description="Helical" evidence="1">
    <location>
        <begin position="210"/>
        <end position="229"/>
    </location>
</feature>
<evidence type="ECO:0008006" key="3">
    <source>
        <dbReference type="Google" id="ProtNLM"/>
    </source>
</evidence>
<sequence length="230" mass="24373">MTLGLDSNLLLLAVSLAATDSINPCTLYLYTILLLASSVSGAMAGARTGFKHVVLVGLAFTLSVMLGYTLLGMGVVVVLPGLSKALLLTVGVGFGAWTIYSGMKGEEKTICREGVEIVCQERMARLLTKASKSVILSGMLGLLATFTLLPCSAGPYIVFLGMISNMSLIESLPLLLLYNAIFVFPLLAILLLIAFGMSGRRAQDFILKNHNKLSILSGLLLIAVVVYIAL</sequence>
<proteinExistence type="predicted"/>
<feature type="transmembrane region" description="Helical" evidence="1">
    <location>
        <begin position="53"/>
        <end position="79"/>
    </location>
</feature>
<keyword evidence="1" id="KW-1133">Transmembrane helix</keyword>
<keyword evidence="1" id="KW-0812">Transmembrane</keyword>
<evidence type="ECO:0000256" key="1">
    <source>
        <dbReference type="SAM" id="Phobius"/>
    </source>
</evidence>
<gene>
    <name evidence="2" type="ORF">ENM78_04990</name>
</gene>
<evidence type="ECO:0000313" key="2">
    <source>
        <dbReference type="EMBL" id="HHQ80784.1"/>
    </source>
</evidence>